<evidence type="ECO:0008006" key="5">
    <source>
        <dbReference type="Google" id="ProtNLM"/>
    </source>
</evidence>
<sequence>MVANKRKKFDRVLGIDLGNGLIKIRSVKPNGKDYSVILPSSFAYLKDVGDSVNNTSLQLDVFTIDDVDYVWGEDINQVGEVKSTYGHENRYKTEAYKLMAKMVLARAVRDLDIKPNENILLVTGVPSAETGTEREEEIVAAFIGEGKQKGLLLVGVNGVEHIFKVVHVEVQAQALATVIGRYLATDGTVENENYEHWKVAVIDIGAGTIDLDIVHSLRRQKGYHSVPKGFRDVYETIRTGIAKIYPSHTVNDYELLGILEETQKKNALTGKNEVIYEYKPSHLRKSVDFTKDLHDGVKEVVVDVQQAIMSKWKNQTDLDEILLVGGSAELFKDHLNDIVYGITIPRNNGDSNVEGYFRFGMYLMESEDE</sequence>
<proteinExistence type="predicted"/>
<evidence type="ECO:0000259" key="1">
    <source>
        <dbReference type="Pfam" id="PF17989"/>
    </source>
</evidence>
<feature type="domain" description="Actin homologue MreB-like C-terminal" evidence="2">
    <location>
        <begin position="201"/>
        <end position="336"/>
    </location>
</feature>
<feature type="domain" description="Actin-like protein N-terminal" evidence="1">
    <location>
        <begin position="14"/>
        <end position="174"/>
    </location>
</feature>
<dbReference type="Proteomes" id="UP001307168">
    <property type="component" value="Unassembled WGS sequence"/>
</dbReference>
<accession>A0AAW9NHP7</accession>
<protein>
    <recommendedName>
        <fullName evidence="5">Actin-like protein N-terminal domain-containing protein</fullName>
    </recommendedName>
</protein>
<evidence type="ECO:0000259" key="2">
    <source>
        <dbReference type="Pfam" id="PF21522"/>
    </source>
</evidence>
<comment type="caution">
    <text evidence="3">The sequence shown here is derived from an EMBL/GenBank/DDBJ whole genome shotgun (WGS) entry which is preliminary data.</text>
</comment>
<evidence type="ECO:0000313" key="4">
    <source>
        <dbReference type="Proteomes" id="UP001307168"/>
    </source>
</evidence>
<organism evidence="3 4">
    <name type="scientific">Peribacillus castrilensis</name>
    <dbReference type="NCBI Taxonomy" id="2897690"/>
    <lineage>
        <taxon>Bacteria</taxon>
        <taxon>Bacillati</taxon>
        <taxon>Bacillota</taxon>
        <taxon>Bacilli</taxon>
        <taxon>Bacillales</taxon>
        <taxon>Bacillaceae</taxon>
        <taxon>Peribacillus</taxon>
    </lineage>
</organism>
<dbReference type="InterPro" id="IPR049067">
    <property type="entry name" value="MreB-like_C"/>
</dbReference>
<dbReference type="RefSeq" id="WP_367408417.1">
    <property type="nucleotide sequence ID" value="NZ_JARNBH010000042.1"/>
</dbReference>
<gene>
    <name evidence="3" type="ORF">P4706_28200</name>
</gene>
<dbReference type="InterPro" id="IPR040607">
    <property type="entry name" value="ALP_N"/>
</dbReference>
<dbReference type="Gene3D" id="3.30.420.40">
    <property type="match status" value="2"/>
</dbReference>
<dbReference type="Pfam" id="PF17989">
    <property type="entry name" value="ALP_N"/>
    <property type="match status" value="1"/>
</dbReference>
<dbReference type="CDD" id="cd24021">
    <property type="entry name" value="ASKHA_NBD_ParM_Psk41-like"/>
    <property type="match status" value="1"/>
</dbReference>
<dbReference type="Pfam" id="PF21522">
    <property type="entry name" value="MreB-like_C"/>
    <property type="match status" value="1"/>
</dbReference>
<dbReference type="EMBL" id="JARNBH010000042">
    <property type="protein sequence ID" value="MEC0276876.1"/>
    <property type="molecule type" value="Genomic_DNA"/>
</dbReference>
<dbReference type="InterPro" id="IPR043129">
    <property type="entry name" value="ATPase_NBD"/>
</dbReference>
<dbReference type="SUPFAM" id="SSF53067">
    <property type="entry name" value="Actin-like ATPase domain"/>
    <property type="match status" value="2"/>
</dbReference>
<name>A0AAW9NHP7_9BACI</name>
<reference evidence="3 4" key="1">
    <citation type="submission" date="2023-03" db="EMBL/GenBank/DDBJ databases">
        <title>Bacillus Genome Sequencing.</title>
        <authorList>
            <person name="Dunlap C."/>
        </authorList>
    </citation>
    <scope>NUCLEOTIDE SEQUENCE [LARGE SCALE GENOMIC DNA]</scope>
    <source>
        <strain evidence="3 4">B-41290</strain>
    </source>
</reference>
<evidence type="ECO:0000313" key="3">
    <source>
        <dbReference type="EMBL" id="MEC0276876.1"/>
    </source>
</evidence>
<keyword evidence="4" id="KW-1185">Reference proteome</keyword>
<dbReference type="AlphaFoldDB" id="A0AAW9NHP7"/>